<dbReference type="RefSeq" id="XP_040647805.1">
    <property type="nucleotide sequence ID" value="XM_040790852.1"/>
</dbReference>
<accession>A0A135LJZ8</accession>
<protein>
    <submittedName>
        <fullName evidence="1">Uncharacterized protein</fullName>
    </submittedName>
</protein>
<dbReference type="OrthoDB" id="5212at2759"/>
<evidence type="ECO:0000313" key="1">
    <source>
        <dbReference type="EMBL" id="KXG49269.1"/>
    </source>
</evidence>
<evidence type="ECO:0000313" key="2">
    <source>
        <dbReference type="Proteomes" id="UP000070168"/>
    </source>
</evidence>
<reference evidence="1 2" key="1">
    <citation type="journal article" date="2016" name="BMC Genomics">
        <title>Genome sequencing and secondary metabolism of the postharvest pathogen Penicillium griseofulvum.</title>
        <authorList>
            <person name="Banani H."/>
            <person name="Marcet-Houben M."/>
            <person name="Ballester A.R."/>
            <person name="Abbruscato P."/>
            <person name="Gonzalez-Candelas L."/>
            <person name="Gabaldon T."/>
            <person name="Spadaro D."/>
        </authorList>
    </citation>
    <scope>NUCLEOTIDE SEQUENCE [LARGE SCALE GENOMIC DNA]</scope>
    <source>
        <strain evidence="1 2">PG3</strain>
    </source>
</reference>
<name>A0A135LJZ8_PENPA</name>
<gene>
    <name evidence="1" type="ORF">PGRI_031390</name>
</gene>
<dbReference type="Proteomes" id="UP000070168">
    <property type="component" value="Unassembled WGS sequence"/>
</dbReference>
<dbReference type="GeneID" id="63706152"/>
<dbReference type="EMBL" id="LHQR01000065">
    <property type="protein sequence ID" value="KXG49269.1"/>
    <property type="molecule type" value="Genomic_DNA"/>
</dbReference>
<organism evidence="1 2">
    <name type="scientific">Penicillium patulum</name>
    <name type="common">Penicillium griseofulvum</name>
    <dbReference type="NCBI Taxonomy" id="5078"/>
    <lineage>
        <taxon>Eukaryota</taxon>
        <taxon>Fungi</taxon>
        <taxon>Dikarya</taxon>
        <taxon>Ascomycota</taxon>
        <taxon>Pezizomycotina</taxon>
        <taxon>Eurotiomycetes</taxon>
        <taxon>Eurotiomycetidae</taxon>
        <taxon>Eurotiales</taxon>
        <taxon>Aspergillaceae</taxon>
        <taxon>Penicillium</taxon>
    </lineage>
</organism>
<comment type="caution">
    <text evidence="1">The sequence shown here is derived from an EMBL/GenBank/DDBJ whole genome shotgun (WGS) entry which is preliminary data.</text>
</comment>
<keyword evidence="2" id="KW-1185">Reference proteome</keyword>
<sequence length="236" mass="26608">MWHLPGSLAPQPLFWSLVFFGSPFFEFPPIQNGDPCNYNDAAKAFITQAIYNGDGEYKEDCNITKAFQTTDSFNTKLWDSNVDRFIEWLQWGGSRSTTGGLCSLEEYKECITSPYWIAGKAAAQASGEWSNPSLEMFQHFLKLSALGASDTEIQSIYTTVTTPSDDSPQSIDPSAFNDITPDKWRSYRGYLVPGKISTGDFRISVGQTYEYYKMMASYPTIAYADHDFLKDAGYYK</sequence>
<proteinExistence type="predicted"/>
<dbReference type="AlphaFoldDB" id="A0A135LJZ8"/>